<dbReference type="AlphaFoldDB" id="A0A4S3B6U3"/>
<gene>
    <name evidence="2" type="ORF">ESZ54_10465</name>
</gene>
<dbReference type="Proteomes" id="UP000310506">
    <property type="component" value="Unassembled WGS sequence"/>
</dbReference>
<feature type="domain" description="HTH cro/C1-type" evidence="1">
    <location>
        <begin position="1"/>
        <end position="48"/>
    </location>
</feature>
<proteinExistence type="predicted"/>
<evidence type="ECO:0000313" key="2">
    <source>
        <dbReference type="EMBL" id="THB60385.1"/>
    </source>
</evidence>
<comment type="caution">
    <text evidence="2">The sequence shown here is derived from an EMBL/GenBank/DDBJ whole genome shotgun (WGS) entry which is preliminary data.</text>
</comment>
<sequence length="304" mass="36308">MATNNMSINKLSEDTGISRQTLCKIRDNKFYDISSNILTQLLTLLEINYYDFGSVYSHFDYLQEKLSELSFNEENIKKLKQIINLKCGTKVKLKFSSYNSNQSLNFRSSIKFKKMFLNGNIRINTECIDFDFDWNPSSEKDDLNEFYALYFNILDSFETYAKEIGFSNILISILNYLDIKNEVFLFPVDLERDELSIFINRNDYSIKDNETIKKSISIKKGYQFLESDKCIMDIQKNRDKVINNYSSLYKPSPIQKEQARIKNTKEATYQESFRYTYYVKMINEEFIYKERLRIENQYKLKFRE</sequence>
<name>A0A4S3B6U3_9ENTE</name>
<dbReference type="GO" id="GO:0003677">
    <property type="term" value="F:DNA binding"/>
    <property type="evidence" value="ECO:0007669"/>
    <property type="project" value="InterPro"/>
</dbReference>
<protein>
    <submittedName>
        <fullName evidence="2">XRE family transcriptional regulator</fullName>
    </submittedName>
</protein>
<keyword evidence="3" id="KW-1185">Reference proteome</keyword>
<evidence type="ECO:0000313" key="3">
    <source>
        <dbReference type="Proteomes" id="UP000310506"/>
    </source>
</evidence>
<dbReference type="InterPro" id="IPR010982">
    <property type="entry name" value="Lambda_DNA-bd_dom_sf"/>
</dbReference>
<organism evidence="2 3">
    <name type="scientific">Vagococcus silagei</name>
    <dbReference type="NCBI Taxonomy" id="2508885"/>
    <lineage>
        <taxon>Bacteria</taxon>
        <taxon>Bacillati</taxon>
        <taxon>Bacillota</taxon>
        <taxon>Bacilli</taxon>
        <taxon>Lactobacillales</taxon>
        <taxon>Enterococcaceae</taxon>
        <taxon>Vagococcus</taxon>
    </lineage>
</organism>
<dbReference type="RefSeq" id="WP_162615167.1">
    <property type="nucleotide sequence ID" value="NZ_SDGV01000024.1"/>
</dbReference>
<dbReference type="Gene3D" id="1.10.260.40">
    <property type="entry name" value="lambda repressor-like DNA-binding domains"/>
    <property type="match status" value="1"/>
</dbReference>
<dbReference type="Pfam" id="PF13443">
    <property type="entry name" value="HTH_26"/>
    <property type="match status" value="1"/>
</dbReference>
<dbReference type="EMBL" id="SDGV01000024">
    <property type="protein sequence ID" value="THB60385.1"/>
    <property type="molecule type" value="Genomic_DNA"/>
</dbReference>
<reference evidence="2 3" key="1">
    <citation type="submission" date="2019-01" db="EMBL/GenBank/DDBJ databases">
        <title>Vagococcus silagei sp. nov. isolated from brewer's grain.</title>
        <authorList>
            <person name="Guu J.-R."/>
        </authorList>
    </citation>
    <scope>NUCLEOTIDE SEQUENCE [LARGE SCALE GENOMIC DNA]</scope>
    <source>
        <strain evidence="2 3">2B-2</strain>
    </source>
</reference>
<dbReference type="SUPFAM" id="SSF47413">
    <property type="entry name" value="lambda repressor-like DNA-binding domains"/>
    <property type="match status" value="1"/>
</dbReference>
<evidence type="ECO:0000259" key="1">
    <source>
        <dbReference type="Pfam" id="PF13443"/>
    </source>
</evidence>
<accession>A0A4S3B6U3</accession>
<dbReference type="InterPro" id="IPR001387">
    <property type="entry name" value="Cro/C1-type_HTH"/>
</dbReference>